<dbReference type="STRING" id="1094508.Tsac_2556"/>
<dbReference type="eggNOG" id="COG0601">
    <property type="taxonomic scope" value="Bacteria"/>
</dbReference>
<dbReference type="AlphaFoldDB" id="I3VYF7"/>
<keyword evidence="4 7" id="KW-0812">Transmembrane</keyword>
<feature type="transmembrane region" description="Helical" evidence="7">
    <location>
        <begin position="227"/>
        <end position="253"/>
    </location>
</feature>
<comment type="subcellular location">
    <subcellularLocation>
        <location evidence="1 7">Cell membrane</location>
        <topology evidence="1 7">Multi-pass membrane protein</topology>
    </subcellularLocation>
</comment>
<organism evidence="9 10">
    <name type="scientific">Thermoanaerobacterium saccharolyticum (strain DSM 8691 / JW/SL-YS485)</name>
    <dbReference type="NCBI Taxonomy" id="1094508"/>
    <lineage>
        <taxon>Bacteria</taxon>
        <taxon>Bacillati</taxon>
        <taxon>Bacillota</taxon>
        <taxon>Clostridia</taxon>
        <taxon>Thermoanaerobacterales</taxon>
        <taxon>Thermoanaerobacteraceae</taxon>
        <taxon>Thermoanaerobacterium</taxon>
    </lineage>
</organism>
<evidence type="ECO:0000256" key="3">
    <source>
        <dbReference type="ARBA" id="ARBA00022475"/>
    </source>
</evidence>
<dbReference type="InterPro" id="IPR045621">
    <property type="entry name" value="BPD_transp_1_N"/>
</dbReference>
<dbReference type="Pfam" id="PF19300">
    <property type="entry name" value="BPD_transp_1_N"/>
    <property type="match status" value="1"/>
</dbReference>
<proteinExistence type="inferred from homology"/>
<dbReference type="EMBL" id="CP003184">
    <property type="protein sequence ID" value="AFK87552.1"/>
    <property type="molecule type" value="Genomic_DNA"/>
</dbReference>
<dbReference type="InterPro" id="IPR000515">
    <property type="entry name" value="MetI-like"/>
</dbReference>
<feature type="transmembrane region" description="Helical" evidence="7">
    <location>
        <begin position="101"/>
        <end position="122"/>
    </location>
</feature>
<keyword evidence="5 7" id="KW-1133">Transmembrane helix</keyword>
<evidence type="ECO:0000259" key="8">
    <source>
        <dbReference type="PROSITE" id="PS50928"/>
    </source>
</evidence>
<dbReference type="PANTHER" id="PTHR43163">
    <property type="entry name" value="DIPEPTIDE TRANSPORT SYSTEM PERMEASE PROTEIN DPPB-RELATED"/>
    <property type="match status" value="1"/>
</dbReference>
<feature type="transmembrane region" description="Helical" evidence="7">
    <location>
        <begin position="273"/>
        <end position="299"/>
    </location>
</feature>
<feature type="domain" description="ABC transmembrane type-1" evidence="8">
    <location>
        <begin position="95"/>
        <end position="296"/>
    </location>
</feature>
<dbReference type="PATRIC" id="fig|1094508.3.peg.2591"/>
<evidence type="ECO:0000256" key="6">
    <source>
        <dbReference type="ARBA" id="ARBA00023136"/>
    </source>
</evidence>
<gene>
    <name evidence="9" type="ordered locus">Tsac_2556</name>
</gene>
<feature type="transmembrane region" description="Helical" evidence="7">
    <location>
        <begin position="169"/>
        <end position="188"/>
    </location>
</feature>
<sequence>MLLNYSIKRFVYMLITIWVIITLTFFLMHMIPGDPFTSEKKVPPQIRQNMLAKYHLDKPLIVQYGYYLDNLMHGDLGISLKYLNRTVDDIIKQSAPASFQLGVQSIFLGVVFGLFFGIVAALKRGGGWDYFSMFLAIIGISVPNFIIATLLQLLLASKLKLLPVSGWGSFKYTILPSIALSFATLSIISRMMRTSMLDVIGQDYIKTAKAKGLSQLQIIWKHMVRNAIMPVVTVLGPLFAGIVTGTFVIEQIFSIPGLGKFFVQSIYDEDYSMILGTTIFYSIILVVMMFVVDIAYGLIDPRVRLAKGGK</sequence>
<dbReference type="GO" id="GO:0005886">
    <property type="term" value="C:plasma membrane"/>
    <property type="evidence" value="ECO:0007669"/>
    <property type="project" value="UniProtKB-SubCell"/>
</dbReference>
<evidence type="ECO:0000256" key="5">
    <source>
        <dbReference type="ARBA" id="ARBA00022989"/>
    </source>
</evidence>
<dbReference type="PANTHER" id="PTHR43163:SF6">
    <property type="entry name" value="DIPEPTIDE TRANSPORT SYSTEM PERMEASE PROTEIN DPPB-RELATED"/>
    <property type="match status" value="1"/>
</dbReference>
<dbReference type="KEGG" id="tsh:Tsac_2556"/>
<evidence type="ECO:0000313" key="10">
    <source>
        <dbReference type="Proteomes" id="UP000006178"/>
    </source>
</evidence>
<keyword evidence="3" id="KW-1003">Cell membrane</keyword>
<feature type="transmembrane region" description="Helical" evidence="7">
    <location>
        <begin position="134"/>
        <end position="157"/>
    </location>
</feature>
<dbReference type="SUPFAM" id="SSF161098">
    <property type="entry name" value="MetI-like"/>
    <property type="match status" value="1"/>
</dbReference>
<dbReference type="BioCyc" id="TSAC1094508:GLMA-2604-MONOMER"/>
<protein>
    <submittedName>
        <fullName evidence="9">ABC-type transporter, integral membrane subunit</fullName>
    </submittedName>
</protein>
<name>I3VYF7_THESW</name>
<evidence type="ECO:0000256" key="4">
    <source>
        <dbReference type="ARBA" id="ARBA00022692"/>
    </source>
</evidence>
<dbReference type="GO" id="GO:0055085">
    <property type="term" value="P:transmembrane transport"/>
    <property type="evidence" value="ECO:0007669"/>
    <property type="project" value="InterPro"/>
</dbReference>
<keyword evidence="10" id="KW-1185">Reference proteome</keyword>
<evidence type="ECO:0000256" key="2">
    <source>
        <dbReference type="ARBA" id="ARBA00022448"/>
    </source>
</evidence>
<dbReference type="PROSITE" id="PS50928">
    <property type="entry name" value="ABC_TM1"/>
    <property type="match status" value="1"/>
</dbReference>
<reference evidence="9 10" key="1">
    <citation type="journal article" date="2014" name="Appl. Environ. Microbiol.">
        <title>Profile of Secreted Hydrolases, Associated Proteins, and SlpA in Thermoanaerobacterium saccharolyticum during the Degradation of Hemicellulose.</title>
        <authorList>
            <person name="Currie D.H."/>
            <person name="Guss A.M."/>
            <person name="Herring C.D."/>
            <person name="Giannone R.J."/>
            <person name="Johnson C.M."/>
            <person name="Lankford P.K."/>
            <person name="Brown S.D."/>
            <person name="Hettich R.L."/>
            <person name="Lynd L.R."/>
        </authorList>
    </citation>
    <scope>NUCLEOTIDE SEQUENCE [LARGE SCALE GENOMIC DNA]</scope>
    <source>
        <strain evidence="10">DSM 8691 / JW/SL-YS485</strain>
    </source>
</reference>
<dbReference type="CDD" id="cd06261">
    <property type="entry name" value="TM_PBP2"/>
    <property type="match status" value="1"/>
</dbReference>
<dbReference type="Proteomes" id="UP000006178">
    <property type="component" value="Chromosome"/>
</dbReference>
<dbReference type="Pfam" id="PF00528">
    <property type="entry name" value="BPD_transp_1"/>
    <property type="match status" value="1"/>
</dbReference>
<feature type="transmembrane region" description="Helical" evidence="7">
    <location>
        <begin position="12"/>
        <end position="31"/>
    </location>
</feature>
<dbReference type="InterPro" id="IPR035906">
    <property type="entry name" value="MetI-like_sf"/>
</dbReference>
<accession>I3VYF7</accession>
<evidence type="ECO:0000256" key="7">
    <source>
        <dbReference type="RuleBase" id="RU363032"/>
    </source>
</evidence>
<dbReference type="Gene3D" id="1.10.3720.10">
    <property type="entry name" value="MetI-like"/>
    <property type="match status" value="1"/>
</dbReference>
<keyword evidence="2 7" id="KW-0813">Transport</keyword>
<evidence type="ECO:0000313" key="9">
    <source>
        <dbReference type="EMBL" id="AFK87552.1"/>
    </source>
</evidence>
<keyword evidence="6 7" id="KW-0472">Membrane</keyword>
<evidence type="ECO:0000256" key="1">
    <source>
        <dbReference type="ARBA" id="ARBA00004651"/>
    </source>
</evidence>
<comment type="similarity">
    <text evidence="7">Belongs to the binding-protein-dependent transport system permease family.</text>
</comment>